<dbReference type="PANTHER" id="PTHR31637">
    <property type="entry name" value="2,3-BISPHOSPHOGLYCERATE-INDEPENDENT PHOSPHOGLYCERATE MUTASE"/>
    <property type="match status" value="1"/>
</dbReference>
<keyword evidence="7 9" id="KW-0464">Manganese</keyword>
<evidence type="ECO:0000256" key="13">
    <source>
        <dbReference type="PIRSR" id="PIRSR001492-3"/>
    </source>
</evidence>
<feature type="binding site" evidence="9 13">
    <location>
        <position position="402"/>
    </location>
    <ligand>
        <name>Mn(2+)</name>
        <dbReference type="ChEBI" id="CHEBI:29035"/>
        <label>1</label>
    </ligand>
</feature>
<evidence type="ECO:0000256" key="11">
    <source>
        <dbReference type="PIRSR" id="PIRSR001492-1"/>
    </source>
</evidence>
<evidence type="ECO:0000256" key="8">
    <source>
        <dbReference type="ARBA" id="ARBA00023235"/>
    </source>
</evidence>
<dbReference type="PANTHER" id="PTHR31637:SF0">
    <property type="entry name" value="2,3-BISPHOSPHOGLYCERATE-INDEPENDENT PHOSPHOGLYCERATE MUTASE"/>
    <property type="match status" value="1"/>
</dbReference>
<dbReference type="STRING" id="1798002.A2478_04240"/>
<dbReference type="Gene3D" id="3.40.720.10">
    <property type="entry name" value="Alkaline Phosphatase, subunit A"/>
    <property type="match status" value="1"/>
</dbReference>
<comment type="caution">
    <text evidence="16">The sequence shown here is derived from an EMBL/GenBank/DDBJ whole genome shotgun (WGS) entry which is preliminary data.</text>
</comment>
<keyword evidence="5 9" id="KW-0479">Metal-binding</keyword>
<dbReference type="GO" id="GO:0004619">
    <property type="term" value="F:phosphoglycerate mutase activity"/>
    <property type="evidence" value="ECO:0007669"/>
    <property type="project" value="UniProtKB-UniRule"/>
</dbReference>
<dbReference type="EC" id="5.4.2.12" evidence="9 10"/>
<comment type="cofactor">
    <cofactor evidence="9">
        <name>Mn(2+)</name>
        <dbReference type="ChEBI" id="CHEBI:29035"/>
    </cofactor>
    <text evidence="9">Binds 2 manganese ions per subunit.</text>
</comment>
<keyword evidence="8 9" id="KW-0413">Isomerase</keyword>
<dbReference type="Gene3D" id="3.40.1450.10">
    <property type="entry name" value="BPG-independent phosphoglycerate mutase, domain B"/>
    <property type="match status" value="1"/>
</dbReference>
<dbReference type="CDD" id="cd16010">
    <property type="entry name" value="iPGM"/>
    <property type="match status" value="1"/>
</dbReference>
<feature type="binding site" evidence="9 13">
    <location>
        <position position="13"/>
    </location>
    <ligand>
        <name>Mn(2+)</name>
        <dbReference type="ChEBI" id="CHEBI:29035"/>
        <label>2</label>
    </ligand>
</feature>
<dbReference type="InterPro" id="IPR005995">
    <property type="entry name" value="Pgm_bpd_ind"/>
</dbReference>
<feature type="binding site" evidence="9 12">
    <location>
        <begin position="154"/>
        <end position="155"/>
    </location>
    <ligand>
        <name>substrate</name>
    </ligand>
</feature>
<feature type="binding site" evidence="9 12">
    <location>
        <begin position="262"/>
        <end position="265"/>
    </location>
    <ligand>
        <name>substrate</name>
    </ligand>
</feature>
<accession>A0A1F5SY97</accession>
<comment type="catalytic activity">
    <reaction evidence="1 9">
        <text>(2R)-2-phosphoglycerate = (2R)-3-phosphoglycerate</text>
        <dbReference type="Rhea" id="RHEA:15901"/>
        <dbReference type="ChEBI" id="CHEBI:58272"/>
        <dbReference type="ChEBI" id="CHEBI:58289"/>
        <dbReference type="EC" id="5.4.2.12"/>
    </reaction>
</comment>
<feature type="binding site" evidence="9 13">
    <location>
        <position position="444"/>
    </location>
    <ligand>
        <name>Mn(2+)</name>
        <dbReference type="ChEBI" id="CHEBI:29035"/>
        <label>2</label>
    </ligand>
</feature>
<reference evidence="16 17" key="1">
    <citation type="journal article" date="2016" name="Nat. Commun.">
        <title>Thousands of microbial genomes shed light on interconnected biogeochemical processes in an aquifer system.</title>
        <authorList>
            <person name="Anantharaman K."/>
            <person name="Brown C.T."/>
            <person name="Hug L.A."/>
            <person name="Sharon I."/>
            <person name="Castelle C.J."/>
            <person name="Probst A.J."/>
            <person name="Thomas B.C."/>
            <person name="Singh A."/>
            <person name="Wilkins M.J."/>
            <person name="Karaoz U."/>
            <person name="Brodie E.L."/>
            <person name="Williams K.H."/>
            <person name="Hubbard S.S."/>
            <person name="Banfield J.F."/>
        </authorList>
    </citation>
    <scope>NUCLEOTIDE SEQUENCE [LARGE SCALE GENOMIC DNA]</scope>
</reference>
<dbReference type="GO" id="GO:0030145">
    <property type="term" value="F:manganese ion binding"/>
    <property type="evidence" value="ECO:0007669"/>
    <property type="project" value="UniProtKB-UniRule"/>
</dbReference>
<comment type="subunit">
    <text evidence="9">Monomer.</text>
</comment>
<name>A0A1F5SY97_9BACT</name>
<feature type="binding site" evidence="9 13">
    <location>
        <position position="406"/>
    </location>
    <ligand>
        <name>Mn(2+)</name>
        <dbReference type="ChEBI" id="CHEBI:29035"/>
        <label>1</label>
    </ligand>
</feature>
<comment type="pathway">
    <text evidence="3 9">Carbohydrate degradation; glycolysis; pyruvate from D-glyceraldehyde 3-phosphate: step 3/5.</text>
</comment>
<gene>
    <name evidence="9" type="primary">gpmI</name>
    <name evidence="16" type="ORF">A2478_04240</name>
</gene>
<dbReference type="GO" id="GO:0005829">
    <property type="term" value="C:cytosol"/>
    <property type="evidence" value="ECO:0007669"/>
    <property type="project" value="TreeGrafter"/>
</dbReference>
<evidence type="ECO:0000256" key="7">
    <source>
        <dbReference type="ARBA" id="ARBA00023211"/>
    </source>
</evidence>
<evidence type="ECO:0000313" key="16">
    <source>
        <dbReference type="EMBL" id="OGF31670.1"/>
    </source>
</evidence>
<evidence type="ECO:0000256" key="4">
    <source>
        <dbReference type="ARBA" id="ARBA00008819"/>
    </source>
</evidence>
<evidence type="ECO:0000256" key="3">
    <source>
        <dbReference type="ARBA" id="ARBA00004798"/>
    </source>
</evidence>
<dbReference type="EMBL" id="MFGJ01000007">
    <property type="protein sequence ID" value="OGF31670.1"/>
    <property type="molecule type" value="Genomic_DNA"/>
</dbReference>
<feature type="domain" description="Metalloenzyme" evidence="14">
    <location>
        <begin position="5"/>
        <end position="514"/>
    </location>
</feature>
<evidence type="ECO:0000259" key="15">
    <source>
        <dbReference type="Pfam" id="PF06415"/>
    </source>
</evidence>
<evidence type="ECO:0000313" key="17">
    <source>
        <dbReference type="Proteomes" id="UP000179001"/>
    </source>
</evidence>
<organism evidence="16 17">
    <name type="scientific">Candidatus Falkowbacteria bacterium RIFOXYC2_FULL_36_12</name>
    <dbReference type="NCBI Taxonomy" id="1798002"/>
    <lineage>
        <taxon>Bacteria</taxon>
        <taxon>Candidatus Falkowiibacteriota</taxon>
    </lineage>
</organism>
<feature type="binding site" evidence="9 13">
    <location>
        <position position="462"/>
    </location>
    <ligand>
        <name>Mn(2+)</name>
        <dbReference type="ChEBI" id="CHEBI:29035"/>
        <label>1</label>
    </ligand>
</feature>
<evidence type="ECO:0000256" key="12">
    <source>
        <dbReference type="PIRSR" id="PIRSR001492-2"/>
    </source>
</evidence>
<sequence length="525" mass="58212">MSQRKPFVLIIMDGWGIAPPCDSNAVTLGKTTNFNNLLVNFPVFTLLASGESVGLSWGEIGNSEVGHINLGVGKILFQNLPRIDREISDGKFFDNQSFLNAVEHVRKNNSKLHIFGLMSDGKVHSSNAHIYALLELAKKNKIKNVFVHAFLDGRDTLYNGGKGYIEELLAKIKQIGVGELATLAGRFYAMDRDNHWERIEKVYNAMVNGTAEHYSKDPVGAIEESYSKKVYDEEFETFVIGSEGKPTALVEDGDAIIFANYRSDRARQLTKAFVLDNFDKFESKKINNLFFVTMTEYEAGLPVEVAMKKEGVETGLAKVVSEAGLNQFHIAETEKYAHVTFFFNGGEEDPYKSEDREVIPSPRVASYAEKPEMSALEVTRKLTKVIMQEKHDFIVVNFANPDMVGHTGDIRAAIKAVETTDYCIGQIVDLVMSKGGQCIVTADHGNVEELRNLQTGEITKDHTTNPVPCIIVGENFRGKSDPNSQLIGTDLSLVRPVGLLSDITATALKMMEIEIPKYLSGKPLI</sequence>
<dbReference type="Pfam" id="PF06415">
    <property type="entry name" value="iPGM_N"/>
    <property type="match status" value="1"/>
</dbReference>
<evidence type="ECO:0000259" key="14">
    <source>
        <dbReference type="Pfam" id="PF01676"/>
    </source>
</evidence>
<evidence type="ECO:0000256" key="10">
    <source>
        <dbReference type="NCBIfam" id="TIGR01307"/>
    </source>
</evidence>
<feature type="binding site" evidence="9 13">
    <location>
        <position position="443"/>
    </location>
    <ligand>
        <name>Mn(2+)</name>
        <dbReference type="ChEBI" id="CHEBI:29035"/>
        <label>2</label>
    </ligand>
</feature>
<dbReference type="PIRSF" id="PIRSF001492">
    <property type="entry name" value="IPGAM"/>
    <property type="match status" value="1"/>
</dbReference>
<feature type="binding site" evidence="9 12">
    <location>
        <position position="192"/>
    </location>
    <ligand>
        <name>substrate</name>
    </ligand>
</feature>
<dbReference type="SUPFAM" id="SSF64158">
    <property type="entry name" value="2,3-Bisphosphoglycerate-independent phosphoglycerate mutase, substrate-binding domain"/>
    <property type="match status" value="1"/>
</dbReference>
<evidence type="ECO:0000256" key="5">
    <source>
        <dbReference type="ARBA" id="ARBA00022723"/>
    </source>
</evidence>
<feature type="active site" description="Phosphoserine intermediate" evidence="9 11">
    <location>
        <position position="63"/>
    </location>
</feature>
<dbReference type="Pfam" id="PF01676">
    <property type="entry name" value="Metalloenzyme"/>
    <property type="match status" value="1"/>
</dbReference>
<comment type="similarity">
    <text evidence="4 9">Belongs to the BPG-independent phosphoglycerate mutase family.</text>
</comment>
<comment type="function">
    <text evidence="2 9">Catalyzes the interconversion of 2-phosphoglycerate and 3-phosphoglycerate.</text>
</comment>
<dbReference type="SUPFAM" id="SSF53649">
    <property type="entry name" value="Alkaline phosphatase-like"/>
    <property type="match status" value="1"/>
</dbReference>
<dbReference type="GO" id="GO:0006007">
    <property type="term" value="P:glucose catabolic process"/>
    <property type="evidence" value="ECO:0007669"/>
    <property type="project" value="InterPro"/>
</dbReference>
<feature type="binding site" evidence="9 13">
    <location>
        <position position="63"/>
    </location>
    <ligand>
        <name>Mn(2+)</name>
        <dbReference type="ChEBI" id="CHEBI:29035"/>
        <label>2</label>
    </ligand>
</feature>
<dbReference type="FunFam" id="3.40.1450.10:FF:000002">
    <property type="entry name" value="2,3-bisphosphoglycerate-independent phosphoglycerate mutase"/>
    <property type="match status" value="1"/>
</dbReference>
<dbReference type="InterPro" id="IPR006124">
    <property type="entry name" value="Metalloenzyme"/>
</dbReference>
<dbReference type="InterPro" id="IPR011258">
    <property type="entry name" value="BPG-indep_PGM_N"/>
</dbReference>
<proteinExistence type="inferred from homology"/>
<evidence type="ECO:0000256" key="1">
    <source>
        <dbReference type="ARBA" id="ARBA00000370"/>
    </source>
</evidence>
<dbReference type="InterPro" id="IPR036646">
    <property type="entry name" value="PGAM_B_sf"/>
</dbReference>
<feature type="binding site" evidence="9 12">
    <location>
        <position position="186"/>
    </location>
    <ligand>
        <name>substrate</name>
    </ligand>
</feature>
<dbReference type="AlphaFoldDB" id="A0A1F5SY97"/>
<feature type="binding site" evidence="9 12">
    <location>
        <position position="335"/>
    </location>
    <ligand>
        <name>substrate</name>
    </ligand>
</feature>
<evidence type="ECO:0000256" key="2">
    <source>
        <dbReference type="ARBA" id="ARBA00002315"/>
    </source>
</evidence>
<evidence type="ECO:0000256" key="9">
    <source>
        <dbReference type="HAMAP-Rule" id="MF_01038"/>
    </source>
</evidence>
<protein>
    <recommendedName>
        <fullName evidence="9 10">2,3-bisphosphoglycerate-independent phosphoglycerate mutase</fullName>
        <shortName evidence="9">BPG-independent PGAM</shortName>
        <shortName evidence="9">Phosphoglyceromutase</shortName>
        <shortName evidence="9">iPGM</shortName>
        <ecNumber evidence="9 10">5.4.2.12</ecNumber>
    </recommendedName>
</protein>
<dbReference type="GO" id="GO:0006096">
    <property type="term" value="P:glycolytic process"/>
    <property type="evidence" value="ECO:0007669"/>
    <property type="project" value="UniProtKB-UniRule"/>
</dbReference>
<dbReference type="InterPro" id="IPR017850">
    <property type="entry name" value="Alkaline_phosphatase_core_sf"/>
</dbReference>
<dbReference type="NCBIfam" id="TIGR01307">
    <property type="entry name" value="pgm_bpd_ind"/>
    <property type="match status" value="1"/>
</dbReference>
<dbReference type="UniPathway" id="UPA00109">
    <property type="reaction ID" value="UER00186"/>
</dbReference>
<keyword evidence="6 9" id="KW-0324">Glycolysis</keyword>
<dbReference type="Proteomes" id="UP000179001">
    <property type="component" value="Unassembled WGS sequence"/>
</dbReference>
<feature type="domain" description="BPG-independent PGAM N-terminal" evidence="15">
    <location>
        <begin position="83"/>
        <end position="298"/>
    </location>
</feature>
<evidence type="ECO:0000256" key="6">
    <source>
        <dbReference type="ARBA" id="ARBA00023152"/>
    </source>
</evidence>
<feature type="binding site" evidence="9 12">
    <location>
        <position position="124"/>
    </location>
    <ligand>
        <name>substrate</name>
    </ligand>
</feature>
<dbReference type="HAMAP" id="MF_01038">
    <property type="entry name" value="GpmI"/>
    <property type="match status" value="1"/>
</dbReference>